<protein>
    <submittedName>
        <fullName evidence="2">FAD-dependent oxidoreductase</fullName>
    </submittedName>
</protein>
<dbReference type="InterPro" id="IPR036188">
    <property type="entry name" value="FAD/NAD-bd_sf"/>
</dbReference>
<dbReference type="Pfam" id="PF01593">
    <property type="entry name" value="Amino_oxidase"/>
    <property type="match status" value="1"/>
</dbReference>
<dbReference type="Gene3D" id="3.50.50.60">
    <property type="entry name" value="FAD/NAD(P)-binding domain"/>
    <property type="match status" value="1"/>
</dbReference>
<evidence type="ECO:0000313" key="2">
    <source>
        <dbReference type="EMBL" id="MDI4508961.1"/>
    </source>
</evidence>
<dbReference type="PANTHER" id="PTHR42923:SF17">
    <property type="entry name" value="AMINE OXIDASE DOMAIN-CONTAINING PROTEIN"/>
    <property type="match status" value="1"/>
</dbReference>
<accession>A0AAW6T9D5</accession>
<organism evidence="2">
    <name type="scientific">Faucicola osloensis</name>
    <name type="common">Moraxella osloensis</name>
    <dbReference type="NCBI Taxonomy" id="34062"/>
    <lineage>
        <taxon>Bacteria</taxon>
        <taxon>Pseudomonadati</taxon>
        <taxon>Pseudomonadota</taxon>
        <taxon>Gammaproteobacteria</taxon>
        <taxon>Moraxellales</taxon>
        <taxon>Moraxellaceae</taxon>
        <taxon>Faucicola</taxon>
    </lineage>
</organism>
<dbReference type="PANTHER" id="PTHR42923">
    <property type="entry name" value="PROTOPORPHYRINOGEN OXIDASE"/>
    <property type="match status" value="1"/>
</dbReference>
<dbReference type="EMBL" id="SSCJ01000001">
    <property type="protein sequence ID" value="MDI4508961.1"/>
    <property type="molecule type" value="Genomic_DNA"/>
</dbReference>
<feature type="domain" description="Amine oxidase" evidence="1">
    <location>
        <begin position="45"/>
        <end position="331"/>
    </location>
</feature>
<proteinExistence type="predicted"/>
<reference evidence="2" key="1">
    <citation type="submission" date="2019-04" db="EMBL/GenBank/DDBJ databases">
        <title>Moraxella osloensis CCUG 73412, isolated from corneal scrapings as causative agent of keratitis.</title>
        <authorList>
            <person name="Connolly G."/>
            <person name="Jaen-Luchoro D."/>
            <person name="Pinyeiro-Iglesias B."/>
            <person name="Curry A."/>
            <person name="Knowles S."/>
            <person name="Moore E.R.B."/>
        </authorList>
    </citation>
    <scope>NUCLEOTIDE SEQUENCE</scope>
    <source>
        <strain evidence="2">CCUG 73412</strain>
    </source>
</reference>
<dbReference type="AlphaFoldDB" id="A0AAW6T9D5"/>
<dbReference type="InterPro" id="IPR050464">
    <property type="entry name" value="Zeta_carotene_desat/Oxidored"/>
</dbReference>
<dbReference type="SUPFAM" id="SSF51905">
    <property type="entry name" value="FAD/NAD(P)-binding domain"/>
    <property type="match status" value="1"/>
</dbReference>
<evidence type="ECO:0000259" key="1">
    <source>
        <dbReference type="Pfam" id="PF01593"/>
    </source>
</evidence>
<dbReference type="GO" id="GO:0016491">
    <property type="term" value="F:oxidoreductase activity"/>
    <property type="evidence" value="ECO:0007669"/>
    <property type="project" value="InterPro"/>
</dbReference>
<gene>
    <name evidence="2" type="ORF">E6P75_01885</name>
</gene>
<sequence>MAVFTKKSPHSNHKVPKTLVANSIVAKPTKPNSSTPKIAIIGSGVSGLTCAYYLKDSHAVTMFESNDYLGGHVNTLDVTVTERSLFDNPFKPSTEKVAIDTGFIVFNERTYPNFIRLLDELNVPFQKAEMSFSVKNTYINFEYNGHTLNSLFSQRRHMLSPRFWQFVQQILRFNRETKSLLANFRQADKMQQAALSQQTLGDYLDSHDYGELFKTNYLVPMVSAIWSMGMDDAKRFPLLFFAQFFDNHGLLDVVNRPQWFTLVGGSKQYVNALITRLAAAGTTLYINTPVQSVTRGKDGVSIEFIHQGKRQTQVFDDVVFACHADVARRLLADITETESAILAAFEYTDNEAVLHTDTQVLPKKPLAWASWNYAIDKPTARVADQKPILTYHMNILERLTAKHNYLVTLNTPINEAHVIKRVDYRHPVYDNKMTDAQKRWHEISAKRHTHFCGAYWFNGFHEDGVKSGLRVCQSLGVDIDILVTTNITAASTAAQIKRLSKLSNKPSKPSAKFTVSKLPSHADKKLLVVQRRQVTATTNHAFCQNLAHDGLCNTPQR</sequence>
<dbReference type="InterPro" id="IPR002937">
    <property type="entry name" value="Amino_oxidase"/>
</dbReference>
<comment type="caution">
    <text evidence="2">The sequence shown here is derived from an EMBL/GenBank/DDBJ whole genome shotgun (WGS) entry which is preliminary data.</text>
</comment>
<name>A0AAW6T9D5_FAUOS</name>